<dbReference type="Proteomes" id="UP000596742">
    <property type="component" value="Unassembled WGS sequence"/>
</dbReference>
<dbReference type="InterPro" id="IPR036397">
    <property type="entry name" value="RNaseH_sf"/>
</dbReference>
<dbReference type="GO" id="GO:0015074">
    <property type="term" value="P:DNA integration"/>
    <property type="evidence" value="ECO:0007669"/>
    <property type="project" value="UniProtKB-KW"/>
</dbReference>
<dbReference type="PANTHER" id="PTHR42648">
    <property type="entry name" value="TRANSPOSASE, PUTATIVE-RELATED"/>
    <property type="match status" value="1"/>
</dbReference>
<dbReference type="Gene3D" id="3.30.420.10">
    <property type="entry name" value="Ribonuclease H-like superfamily/Ribonuclease H"/>
    <property type="match status" value="1"/>
</dbReference>
<evidence type="ECO:0000259" key="11">
    <source>
        <dbReference type="PROSITE" id="PS50994"/>
    </source>
</evidence>
<dbReference type="GO" id="GO:0003964">
    <property type="term" value="F:RNA-directed DNA polymerase activity"/>
    <property type="evidence" value="ECO:0007669"/>
    <property type="project" value="UniProtKB-KW"/>
</dbReference>
<keyword evidence="7" id="KW-0695">RNA-directed DNA polymerase</keyword>
<name>A0A8B6BGJ0_MYTGA</name>
<evidence type="ECO:0000256" key="2">
    <source>
        <dbReference type="ARBA" id="ARBA00022723"/>
    </source>
</evidence>
<dbReference type="GO" id="GO:0016787">
    <property type="term" value="F:hydrolase activity"/>
    <property type="evidence" value="ECO:0007669"/>
    <property type="project" value="UniProtKB-KW"/>
</dbReference>
<dbReference type="InterPro" id="IPR039537">
    <property type="entry name" value="Retrotran_Ty1/copia-like"/>
</dbReference>
<dbReference type="OrthoDB" id="8029976at2759"/>
<evidence type="ECO:0000256" key="10">
    <source>
        <dbReference type="SAM" id="MobiDB-lite"/>
    </source>
</evidence>
<dbReference type="PROSITE" id="PS50994">
    <property type="entry name" value="INTEGRASE"/>
    <property type="match status" value="1"/>
</dbReference>
<keyword evidence="8" id="KW-0808">Transferase</keyword>
<proteinExistence type="predicted"/>
<evidence type="ECO:0000256" key="4">
    <source>
        <dbReference type="ARBA" id="ARBA00022801"/>
    </source>
</evidence>
<dbReference type="InterPro" id="IPR001584">
    <property type="entry name" value="Integrase_cat-core"/>
</dbReference>
<dbReference type="GO" id="GO:0004519">
    <property type="term" value="F:endonuclease activity"/>
    <property type="evidence" value="ECO:0007669"/>
    <property type="project" value="UniProtKB-KW"/>
</dbReference>
<evidence type="ECO:0000313" key="13">
    <source>
        <dbReference type="Proteomes" id="UP000596742"/>
    </source>
</evidence>
<evidence type="ECO:0000256" key="3">
    <source>
        <dbReference type="ARBA" id="ARBA00022759"/>
    </source>
</evidence>
<dbReference type="AlphaFoldDB" id="A0A8B6BGJ0"/>
<gene>
    <name evidence="12" type="ORF">MGAL_10B092475</name>
</gene>
<dbReference type="EMBL" id="UYJE01000089">
    <property type="protein sequence ID" value="VDH90019.1"/>
    <property type="molecule type" value="Genomic_DNA"/>
</dbReference>
<evidence type="ECO:0000256" key="9">
    <source>
        <dbReference type="ARBA" id="ARBA00023172"/>
    </source>
</evidence>
<evidence type="ECO:0000256" key="8">
    <source>
        <dbReference type="ARBA" id="ARBA00022932"/>
    </source>
</evidence>
<dbReference type="GO" id="GO:0046872">
    <property type="term" value="F:metal ion binding"/>
    <property type="evidence" value="ECO:0007669"/>
    <property type="project" value="UniProtKB-KW"/>
</dbReference>
<accession>A0A8B6BGJ0</accession>
<feature type="compositionally biased region" description="Acidic residues" evidence="10">
    <location>
        <begin position="228"/>
        <end position="239"/>
    </location>
</feature>
<dbReference type="GO" id="GO:0006310">
    <property type="term" value="P:DNA recombination"/>
    <property type="evidence" value="ECO:0007669"/>
    <property type="project" value="UniProtKB-KW"/>
</dbReference>
<dbReference type="SUPFAM" id="SSF53098">
    <property type="entry name" value="Ribonuclease H-like"/>
    <property type="match status" value="1"/>
</dbReference>
<dbReference type="GO" id="GO:0003887">
    <property type="term" value="F:DNA-directed DNA polymerase activity"/>
    <property type="evidence" value="ECO:0007669"/>
    <property type="project" value="UniProtKB-KW"/>
</dbReference>
<keyword evidence="6" id="KW-0229">DNA integration</keyword>
<feature type="domain" description="Integrase catalytic" evidence="11">
    <location>
        <begin position="1"/>
        <end position="151"/>
    </location>
</feature>
<comment type="caution">
    <text evidence="12">The sequence shown here is derived from an EMBL/GenBank/DDBJ whole genome shotgun (WGS) entry which is preliminary data.</text>
</comment>
<dbReference type="InterPro" id="IPR012337">
    <property type="entry name" value="RNaseH-like_sf"/>
</dbReference>
<keyword evidence="8" id="KW-0239">DNA-directed DNA polymerase</keyword>
<keyword evidence="13" id="KW-1185">Reference proteome</keyword>
<evidence type="ECO:0000256" key="6">
    <source>
        <dbReference type="ARBA" id="ARBA00022908"/>
    </source>
</evidence>
<evidence type="ECO:0000256" key="1">
    <source>
        <dbReference type="ARBA" id="ARBA00022722"/>
    </source>
</evidence>
<reference evidence="12" key="1">
    <citation type="submission" date="2018-11" db="EMBL/GenBank/DDBJ databases">
        <authorList>
            <person name="Alioto T."/>
            <person name="Alioto T."/>
        </authorList>
    </citation>
    <scope>NUCLEOTIDE SEQUENCE</scope>
</reference>
<feature type="region of interest" description="Disordered" evidence="10">
    <location>
        <begin position="209"/>
        <end position="239"/>
    </location>
</feature>
<keyword evidence="9" id="KW-0233">DNA recombination</keyword>
<keyword evidence="4" id="KW-0378">Hydrolase</keyword>
<keyword evidence="2" id="KW-0479">Metal-binding</keyword>
<protein>
    <recommendedName>
        <fullName evidence="11">Integrase catalytic domain-containing protein</fullName>
    </recommendedName>
</protein>
<evidence type="ECO:0000256" key="7">
    <source>
        <dbReference type="ARBA" id="ARBA00022918"/>
    </source>
</evidence>
<keyword evidence="3" id="KW-0255">Endonuclease</keyword>
<sequence>MDLHEIGHNFYYLHIFDLFSRLSAAAIIRRKDSQLVVDKFMQIWVSVHGAPEVKVLVYTDNGGEFNSQTFRDMAENLNMSVKTTAGYSPWSNGIVERHNATVTETVNKIRESSNLSCKTAISWAVNAKNSLGNVYGDNQWKGPGTVIGQNNAVVFIRCRGNYVRVHECRILRDVDEQKQTTGKRVTVKVCIKTPNFNQNKVEHKVLYYDSDEEEDSHVNNQSDNEHGESDDEVEGHESV</sequence>
<organism evidence="12 13">
    <name type="scientific">Mytilus galloprovincialis</name>
    <name type="common">Mediterranean mussel</name>
    <dbReference type="NCBI Taxonomy" id="29158"/>
    <lineage>
        <taxon>Eukaryota</taxon>
        <taxon>Metazoa</taxon>
        <taxon>Spiralia</taxon>
        <taxon>Lophotrochozoa</taxon>
        <taxon>Mollusca</taxon>
        <taxon>Bivalvia</taxon>
        <taxon>Autobranchia</taxon>
        <taxon>Pteriomorphia</taxon>
        <taxon>Mytilida</taxon>
        <taxon>Mytiloidea</taxon>
        <taxon>Mytilidae</taxon>
        <taxon>Mytilinae</taxon>
        <taxon>Mytilus</taxon>
    </lineage>
</organism>
<evidence type="ECO:0000256" key="5">
    <source>
        <dbReference type="ARBA" id="ARBA00022842"/>
    </source>
</evidence>
<dbReference type="PANTHER" id="PTHR42648:SF11">
    <property type="entry name" value="TRANSPOSON TY4-P GAG-POL POLYPROTEIN"/>
    <property type="match status" value="1"/>
</dbReference>
<evidence type="ECO:0000313" key="12">
    <source>
        <dbReference type="EMBL" id="VDH90019.1"/>
    </source>
</evidence>
<keyword evidence="1" id="KW-0540">Nuclease</keyword>
<keyword evidence="8" id="KW-0548">Nucleotidyltransferase</keyword>
<dbReference type="GO" id="GO:0003676">
    <property type="term" value="F:nucleic acid binding"/>
    <property type="evidence" value="ECO:0007669"/>
    <property type="project" value="InterPro"/>
</dbReference>
<keyword evidence="5" id="KW-0460">Magnesium</keyword>